<accession>A0ABR2L2F1</accession>
<evidence type="ECO:0000256" key="1">
    <source>
        <dbReference type="SAM" id="Coils"/>
    </source>
</evidence>
<protein>
    <recommendedName>
        <fullName evidence="4">AAA+ ATPase domain-containing protein</fullName>
    </recommendedName>
</protein>
<name>A0ABR2L2F1_9EUKA</name>
<dbReference type="InterPro" id="IPR027417">
    <property type="entry name" value="P-loop_NTPase"/>
</dbReference>
<feature type="coiled-coil region" evidence="1">
    <location>
        <begin position="249"/>
        <end position="322"/>
    </location>
</feature>
<proteinExistence type="predicted"/>
<dbReference type="Proteomes" id="UP001470230">
    <property type="component" value="Unassembled WGS sequence"/>
</dbReference>
<organism evidence="2 3">
    <name type="scientific">Tritrichomonas musculus</name>
    <dbReference type="NCBI Taxonomy" id="1915356"/>
    <lineage>
        <taxon>Eukaryota</taxon>
        <taxon>Metamonada</taxon>
        <taxon>Parabasalia</taxon>
        <taxon>Tritrichomonadida</taxon>
        <taxon>Tritrichomonadidae</taxon>
        <taxon>Tritrichomonas</taxon>
    </lineage>
</organism>
<keyword evidence="1" id="KW-0175">Coiled coil</keyword>
<reference evidence="2 3" key="1">
    <citation type="submission" date="2024-04" db="EMBL/GenBank/DDBJ databases">
        <title>Tritrichomonas musculus Genome.</title>
        <authorList>
            <person name="Alves-Ferreira E."/>
            <person name="Grigg M."/>
            <person name="Lorenzi H."/>
            <person name="Galac M."/>
        </authorList>
    </citation>
    <scope>NUCLEOTIDE SEQUENCE [LARGE SCALE GENOMIC DNA]</scope>
    <source>
        <strain evidence="2 3">EAF2021</strain>
    </source>
</reference>
<dbReference type="EMBL" id="JAPFFF010000002">
    <property type="protein sequence ID" value="KAK8897539.1"/>
    <property type="molecule type" value="Genomic_DNA"/>
</dbReference>
<sequence>MNQSNEHIEPLKVPVRANKNFVYNGESYPIDFCLVKKYSNFFYLNRKKFKSVQDIEIKPENYEIIDEAVPKFVACCQSQSFDINDSNVFSLYQLSIQYDVPILNDLTSQYIKKNPKQLVFDSIFFKMRNENSKDDSDLSIEEEMIASDFFEFIDDKRLLSLPISVLYHIISNKHLDINSMDSTKQNQIIEFLFNCLDKYQREASILFLNIDLENERIDLLPRLLARYSNVFDFNFINPKFLAKNTSFLMGQLKSLKLEYTNKLAEMQSENTKQKECFTASQNSFNESKSSLEKRLLDLENKMNQLEEKVNEQAKKLERYTSIKVSKIEIICDPKVLGLGSTITLSTLIKPKYAFNDGVEWQILQEEKGVVNVESKNEKILVLKGLIPSKKVTVVATALDGSGITSRKELIVGYLKGAIELKVQQDQLIKGTIKITEEGGVTMDKSKSKYILNTNNSFHLRKEDYESGFTLDSLVKDVSIKVPVGIHYLHVLIVDTFGNSQELISKKMIAIDNSLRQEISQIKENMLKEIADYINLPKVMVFGSTGSGKTSLANALADSDIKIIKGPGNRACLDGNGIMHGNLYSRTFLPSFLIDSQKRFIFCDFLSFYDFSDLKKEIIISYIADYLFHENTSVILLVESEEEIYRNMGKSLSKSIENVLEMLGDASQLKKKFAIIITKGDQEMTGENYLEMLGDNMRIREKKFMKYFGSINAFSMPKPKKSDIGKKYDFEDKNKIIDFILSNINK</sequence>
<evidence type="ECO:0000313" key="2">
    <source>
        <dbReference type="EMBL" id="KAK8897539.1"/>
    </source>
</evidence>
<comment type="caution">
    <text evidence="2">The sequence shown here is derived from an EMBL/GenBank/DDBJ whole genome shotgun (WGS) entry which is preliminary data.</text>
</comment>
<dbReference type="Gene3D" id="3.40.50.300">
    <property type="entry name" value="P-loop containing nucleotide triphosphate hydrolases"/>
    <property type="match status" value="1"/>
</dbReference>
<dbReference type="SUPFAM" id="SSF52540">
    <property type="entry name" value="P-loop containing nucleoside triphosphate hydrolases"/>
    <property type="match status" value="1"/>
</dbReference>
<gene>
    <name evidence="2" type="ORF">M9Y10_015495</name>
</gene>
<evidence type="ECO:0000313" key="3">
    <source>
        <dbReference type="Proteomes" id="UP001470230"/>
    </source>
</evidence>
<evidence type="ECO:0008006" key="4">
    <source>
        <dbReference type="Google" id="ProtNLM"/>
    </source>
</evidence>
<keyword evidence="3" id="KW-1185">Reference proteome</keyword>